<dbReference type="PANTHER" id="PTHR12917:SF1">
    <property type="entry name" value="AT13091P"/>
    <property type="match status" value="1"/>
</dbReference>
<sequence>MKLTITGPGDSIWSQDLSPDLDIATLKMLSALDLNLDFNNMVFIANGQPLLDDSMKIEATGLKDGDMIMAMPGNFLNRASQTDLRQSNPRGRQQAPDWNAKAQEVLEQFRSQLGRLQNWPALQEAVRAGNLQEIARVLREDYEKKVAQEERLRRAEANPMDPENQRILEEHIRQQNIDESLNTGPVYATFLKVHPTVCFY</sequence>
<dbReference type="PANTHER" id="PTHR12917">
    <property type="entry name" value="ASPARTYL PROTEASE DDI-RELATED"/>
    <property type="match status" value="1"/>
</dbReference>
<dbReference type="EMBL" id="OU015566">
    <property type="protein sequence ID" value="CAG5107293.1"/>
    <property type="molecule type" value="Genomic_DNA"/>
</dbReference>
<keyword evidence="3" id="KW-0064">Aspartyl protease</keyword>
<organism evidence="5 6">
    <name type="scientific">Oikopleura dioica</name>
    <name type="common">Tunicate</name>
    <dbReference type="NCBI Taxonomy" id="34765"/>
    <lineage>
        <taxon>Eukaryota</taxon>
        <taxon>Metazoa</taxon>
        <taxon>Chordata</taxon>
        <taxon>Tunicata</taxon>
        <taxon>Appendicularia</taxon>
        <taxon>Copelata</taxon>
        <taxon>Oikopleuridae</taxon>
        <taxon>Oikopleura</taxon>
    </lineage>
</organism>
<dbReference type="CDD" id="cd01796">
    <property type="entry name" value="Ubl_Ddi1_like"/>
    <property type="match status" value="1"/>
</dbReference>
<proteinExistence type="inferred from homology"/>
<name>A0ABN7SZ01_OIKDI</name>
<dbReference type="Gene3D" id="3.10.20.90">
    <property type="entry name" value="Phosphatidylinositol 3-kinase Catalytic Subunit, Chain A, domain 1"/>
    <property type="match status" value="1"/>
</dbReference>
<evidence type="ECO:0000256" key="2">
    <source>
        <dbReference type="ARBA" id="ARBA00022670"/>
    </source>
</evidence>
<dbReference type="InterPro" id="IPR033882">
    <property type="entry name" value="DDI1_N"/>
</dbReference>
<keyword evidence="2" id="KW-0645">Protease</keyword>
<evidence type="ECO:0000256" key="1">
    <source>
        <dbReference type="ARBA" id="ARBA00009136"/>
    </source>
</evidence>
<accession>A0ABN7SZ01</accession>
<dbReference type="InterPro" id="IPR029071">
    <property type="entry name" value="Ubiquitin-like_domsf"/>
</dbReference>
<comment type="similarity">
    <text evidence="1">Belongs to the DDI1 family.</text>
</comment>
<dbReference type="SUPFAM" id="SSF54236">
    <property type="entry name" value="Ubiquitin-like"/>
    <property type="match status" value="1"/>
</dbReference>
<protein>
    <submittedName>
        <fullName evidence="5">Oidioi.mRNA.OKI2018_I69.chr1.g3248.t1.cds</fullName>
    </submittedName>
</protein>
<dbReference type="Proteomes" id="UP001158576">
    <property type="component" value="Chromosome 1"/>
</dbReference>
<evidence type="ECO:0000313" key="6">
    <source>
        <dbReference type="Proteomes" id="UP001158576"/>
    </source>
</evidence>
<evidence type="ECO:0000256" key="3">
    <source>
        <dbReference type="ARBA" id="ARBA00022750"/>
    </source>
</evidence>
<gene>
    <name evidence="5" type="ORF">OKIOD_LOCUS12013</name>
</gene>
<evidence type="ECO:0000256" key="4">
    <source>
        <dbReference type="ARBA" id="ARBA00022801"/>
    </source>
</evidence>
<keyword evidence="6" id="KW-1185">Reference proteome</keyword>
<evidence type="ECO:0000313" key="5">
    <source>
        <dbReference type="EMBL" id="CAG5107293.1"/>
    </source>
</evidence>
<keyword evidence="4" id="KW-0378">Hydrolase</keyword>
<reference evidence="5 6" key="1">
    <citation type="submission" date="2021-04" db="EMBL/GenBank/DDBJ databases">
        <authorList>
            <person name="Bliznina A."/>
        </authorList>
    </citation>
    <scope>NUCLEOTIDE SEQUENCE [LARGE SCALE GENOMIC DNA]</scope>
</reference>